<dbReference type="EMBL" id="MK784554">
    <property type="protein sequence ID" value="QHN74409.1"/>
    <property type="molecule type" value="Genomic_DNA"/>
</dbReference>
<dbReference type="Pfam" id="PF21088">
    <property type="entry name" value="MS_channel_1st"/>
    <property type="match status" value="1"/>
</dbReference>
<evidence type="ECO:0000256" key="1">
    <source>
        <dbReference type="ARBA" id="ARBA00004651"/>
    </source>
</evidence>
<evidence type="ECO:0000256" key="5">
    <source>
        <dbReference type="ARBA" id="ARBA00022989"/>
    </source>
</evidence>
<dbReference type="InterPro" id="IPR011014">
    <property type="entry name" value="MscS_channel_TM-2"/>
</dbReference>
<dbReference type="InterPro" id="IPR011066">
    <property type="entry name" value="MscS_channel_C_sf"/>
</dbReference>
<feature type="domain" description="Mechanosensitive ion channel transmembrane helices 2/3" evidence="9">
    <location>
        <begin position="89"/>
        <end position="130"/>
    </location>
</feature>
<dbReference type="PANTHER" id="PTHR30460">
    <property type="entry name" value="MODERATE CONDUCTANCE MECHANOSENSITIVE CHANNEL YBIO"/>
    <property type="match status" value="1"/>
</dbReference>
<keyword evidence="5 7" id="KW-1133">Transmembrane helix</keyword>
<dbReference type="Gene3D" id="1.10.287.1260">
    <property type="match status" value="1"/>
</dbReference>
<evidence type="ECO:0000256" key="4">
    <source>
        <dbReference type="ARBA" id="ARBA00022692"/>
    </source>
</evidence>
<keyword evidence="3" id="KW-1003">Cell membrane</keyword>
<dbReference type="Pfam" id="PF00924">
    <property type="entry name" value="MS_channel_2nd"/>
    <property type="match status" value="1"/>
</dbReference>
<keyword evidence="6 7" id="KW-0472">Membrane</keyword>
<name>A0A6B9V0V0_STAEP</name>
<feature type="domain" description="Mechanosensitive ion channel MscS" evidence="8">
    <location>
        <begin position="131"/>
        <end position="200"/>
    </location>
</feature>
<keyword evidence="4 7" id="KW-0812">Transmembrane</keyword>
<dbReference type="GO" id="GO:0008381">
    <property type="term" value="F:mechanosensitive monoatomic ion channel activity"/>
    <property type="evidence" value="ECO:0007669"/>
    <property type="project" value="InterPro"/>
</dbReference>
<evidence type="ECO:0000256" key="6">
    <source>
        <dbReference type="ARBA" id="ARBA00023136"/>
    </source>
</evidence>
<dbReference type="Gene3D" id="2.30.30.60">
    <property type="match status" value="1"/>
</dbReference>
<feature type="transmembrane region" description="Helical" evidence="7">
    <location>
        <begin position="109"/>
        <end position="129"/>
    </location>
</feature>
<evidence type="ECO:0000313" key="11">
    <source>
        <dbReference type="EMBL" id="QHN74520.1"/>
    </source>
</evidence>
<evidence type="ECO:0000256" key="2">
    <source>
        <dbReference type="ARBA" id="ARBA00008017"/>
    </source>
</evidence>
<dbReference type="Gene3D" id="3.30.70.100">
    <property type="match status" value="1"/>
</dbReference>
<evidence type="ECO:0000256" key="7">
    <source>
        <dbReference type="SAM" id="Phobius"/>
    </source>
</evidence>
<comment type="similarity">
    <text evidence="2">Belongs to the MscS (TC 1.A.23) family.</text>
</comment>
<sequence>MIVLTIGGHVVIMSQFKDTLYKLFEPMMKIEFYQNLLVNLLIILAYILMGMIVIAISRKLVTKFFNVNEKKKNRHKIKRSETLSTLIQNLISYVVWFIVLTSILSRFGISVSAILAGAGVVGVAVGFGAQTIVKDIITGFFIIFEGQFDVSDYVQINASGVTIAEGTVKTIGLRSTRIQSDTGEIYTLPNGMISEIVNYSATDVSPIVMIPISPNENYKVIEEKLLTFLPTLKNKYDIFVSAPDLLGLDSVDGNEMVIKLLAHVKPGMHFPGQRLLRKEVIQYFSEEGIHIPKPTLVKLDKELNKKE</sequence>
<dbReference type="GO" id="GO:0005886">
    <property type="term" value="C:plasma membrane"/>
    <property type="evidence" value="ECO:0007669"/>
    <property type="project" value="UniProtKB-SubCell"/>
</dbReference>
<dbReference type="InterPro" id="IPR010920">
    <property type="entry name" value="LSM_dom_sf"/>
</dbReference>
<feature type="transmembrane region" description="Helical" evidence="7">
    <location>
        <begin position="82"/>
        <end position="103"/>
    </location>
</feature>
<dbReference type="InterPro" id="IPR006685">
    <property type="entry name" value="MscS_channel_2nd"/>
</dbReference>
<organism evidence="10">
    <name type="scientific">Staphylococcus epidermidis</name>
    <dbReference type="NCBI Taxonomy" id="1282"/>
    <lineage>
        <taxon>Bacteria</taxon>
        <taxon>Bacillati</taxon>
        <taxon>Bacillota</taxon>
        <taxon>Bacilli</taxon>
        <taxon>Bacillales</taxon>
        <taxon>Staphylococcaceae</taxon>
        <taxon>Staphylococcus</taxon>
    </lineage>
</organism>
<dbReference type="SUPFAM" id="SSF82861">
    <property type="entry name" value="Mechanosensitive channel protein MscS (YggB), transmembrane region"/>
    <property type="match status" value="1"/>
</dbReference>
<evidence type="ECO:0000313" key="10">
    <source>
        <dbReference type="EMBL" id="QHN74409.1"/>
    </source>
</evidence>
<accession>A0A6B9V0V0</accession>
<dbReference type="InterPro" id="IPR049142">
    <property type="entry name" value="MS_channel_1st"/>
</dbReference>
<dbReference type="AlphaFoldDB" id="A0A6B9V0V0"/>
<reference evidence="10" key="1">
    <citation type="journal article" date="2020" name="MBio">
        <title>Staphylococcus epidermidis MSCRAMM SesJ is Encoded in Composite Islands.</title>
        <authorList>
            <person name="Arora S."/>
            <person name="Li X."/>
            <person name="Hillhouse A."/>
            <person name="Konganti K."/>
            <person name="Little S.V."/>
            <person name="Lawhon S.D."/>
            <person name="Threadgill D."/>
            <person name="Shelburne S."/>
            <person name="Hook M."/>
        </authorList>
    </citation>
    <scope>NUCLEOTIDE SEQUENCE</scope>
    <source>
        <strain evidence="11">MB1143</strain>
        <strain evidence="10">MB1715</strain>
    </source>
</reference>
<dbReference type="SUPFAM" id="SSF82689">
    <property type="entry name" value="Mechanosensitive channel protein MscS (YggB), C-terminal domain"/>
    <property type="match status" value="1"/>
</dbReference>
<evidence type="ECO:0000256" key="3">
    <source>
        <dbReference type="ARBA" id="ARBA00022475"/>
    </source>
</evidence>
<proteinExistence type="inferred from homology"/>
<dbReference type="EMBL" id="MK784555">
    <property type="protein sequence ID" value="QHN74520.1"/>
    <property type="molecule type" value="Genomic_DNA"/>
</dbReference>
<evidence type="ECO:0000259" key="9">
    <source>
        <dbReference type="Pfam" id="PF21088"/>
    </source>
</evidence>
<dbReference type="InterPro" id="IPR045276">
    <property type="entry name" value="YbiO_bact"/>
</dbReference>
<dbReference type="InterPro" id="IPR023408">
    <property type="entry name" value="MscS_beta-dom_sf"/>
</dbReference>
<feature type="transmembrane region" description="Helical" evidence="7">
    <location>
        <begin position="36"/>
        <end position="61"/>
    </location>
</feature>
<evidence type="ECO:0000259" key="8">
    <source>
        <dbReference type="Pfam" id="PF00924"/>
    </source>
</evidence>
<comment type="subcellular location">
    <subcellularLocation>
        <location evidence="1">Cell membrane</location>
        <topology evidence="1">Multi-pass membrane protein</topology>
    </subcellularLocation>
</comment>
<dbReference type="FunFam" id="1.10.287.1260:FF:000005">
    <property type="entry name" value="Mechanosensitive ion channel family protein"/>
    <property type="match status" value="1"/>
</dbReference>
<protein>
    <submittedName>
        <fullName evidence="10">Potassium efflux system KefA protein / Small-conductance mechanosensitive channel</fullName>
    </submittedName>
</protein>
<dbReference type="SUPFAM" id="SSF50182">
    <property type="entry name" value="Sm-like ribonucleoproteins"/>
    <property type="match status" value="1"/>
</dbReference>
<dbReference type="PANTHER" id="PTHR30460:SF0">
    <property type="entry name" value="MODERATE CONDUCTANCE MECHANOSENSITIVE CHANNEL YBIO"/>
    <property type="match status" value="1"/>
</dbReference>